<keyword evidence="2" id="KW-1133">Transmembrane helix</keyword>
<dbReference type="AlphaFoldDB" id="A0A561BKU3"/>
<proteinExistence type="predicted"/>
<keyword evidence="4" id="KW-1185">Reference proteome</keyword>
<evidence type="ECO:0000313" key="3">
    <source>
        <dbReference type="EMBL" id="TWD79382.1"/>
    </source>
</evidence>
<accession>A0A561BKU3</accession>
<organism evidence="3 4">
    <name type="scientific">Kribbella amoyensis</name>
    <dbReference type="NCBI Taxonomy" id="996641"/>
    <lineage>
        <taxon>Bacteria</taxon>
        <taxon>Bacillati</taxon>
        <taxon>Actinomycetota</taxon>
        <taxon>Actinomycetes</taxon>
        <taxon>Propionibacteriales</taxon>
        <taxon>Kribbellaceae</taxon>
        <taxon>Kribbella</taxon>
    </lineage>
</organism>
<protein>
    <recommendedName>
        <fullName evidence="5">Hydrolytic protein</fullName>
    </recommendedName>
</protein>
<dbReference type="OrthoDB" id="3444343at2"/>
<evidence type="ECO:0000256" key="1">
    <source>
        <dbReference type="SAM" id="MobiDB-lite"/>
    </source>
</evidence>
<comment type="caution">
    <text evidence="3">The sequence shown here is derived from an EMBL/GenBank/DDBJ whole genome shotgun (WGS) entry which is preliminary data.</text>
</comment>
<gene>
    <name evidence="3" type="ORF">FB561_0440</name>
</gene>
<keyword evidence="2" id="KW-0812">Transmembrane</keyword>
<name>A0A561BKU3_9ACTN</name>
<feature type="compositionally biased region" description="Polar residues" evidence="1">
    <location>
        <begin position="304"/>
        <end position="329"/>
    </location>
</feature>
<evidence type="ECO:0000313" key="4">
    <source>
        <dbReference type="Proteomes" id="UP000318380"/>
    </source>
</evidence>
<evidence type="ECO:0000256" key="2">
    <source>
        <dbReference type="SAM" id="Phobius"/>
    </source>
</evidence>
<sequence length="445" mass="46146">MAATVSLSTTSLAVAPGDTGQCELGITNTGRLVDQFSVGLVGPSGDWVTIEPATVNLMPGSSATASIIFAPPRSAEVTAGRHEFGVRVRSREDPETSVVTEGAVEVAPYREIVTELVPAKRRARRRAKFRLAVDNLGNEETAVTIGLRDPEDELRLLADHPEITTAPGTATIVKLTAAPHRRFWRGQPKLLAFEVVAKPAGDEPVTTTGVVQQEQLMPKWLLPALAAGAVLVVAAVAAWFALLKPAVQSVATDQAQQQVARAETAASKASSAADQATAAATVAQRAAGISPTPGAPDGNGGQTTPGTKPGSSTKPTAGTTPSAKPSVTPTGPVPLSFRIATGAKAVTDGSFQSFTYSAPPRKTVRITDLVLQNPRGDTGILRILIGRNIVLETGLANFRDLDYHYLQALTAAPGEQVAVTVNCTAPAAGSDRCTPSVSFSGQLTS</sequence>
<dbReference type="Proteomes" id="UP000318380">
    <property type="component" value="Unassembled WGS sequence"/>
</dbReference>
<feature type="transmembrane region" description="Helical" evidence="2">
    <location>
        <begin position="220"/>
        <end position="242"/>
    </location>
</feature>
<keyword evidence="2" id="KW-0472">Membrane</keyword>
<reference evidence="3 4" key="1">
    <citation type="submission" date="2019-06" db="EMBL/GenBank/DDBJ databases">
        <title>Sequencing the genomes of 1000 actinobacteria strains.</title>
        <authorList>
            <person name="Klenk H.-P."/>
        </authorList>
    </citation>
    <scope>NUCLEOTIDE SEQUENCE [LARGE SCALE GENOMIC DNA]</scope>
    <source>
        <strain evidence="3 4">DSM 24683</strain>
    </source>
</reference>
<dbReference type="RefSeq" id="WP_145802474.1">
    <property type="nucleotide sequence ID" value="NZ_VIVK01000001.1"/>
</dbReference>
<evidence type="ECO:0008006" key="5">
    <source>
        <dbReference type="Google" id="ProtNLM"/>
    </source>
</evidence>
<feature type="region of interest" description="Disordered" evidence="1">
    <location>
        <begin position="282"/>
        <end position="334"/>
    </location>
</feature>
<dbReference type="EMBL" id="VIVK01000001">
    <property type="protein sequence ID" value="TWD79382.1"/>
    <property type="molecule type" value="Genomic_DNA"/>
</dbReference>